<name>A0A7D3XL25_9BACT</name>
<keyword evidence="3" id="KW-1185">Reference proteome</keyword>
<reference evidence="2 3" key="1">
    <citation type="submission" date="2019-07" db="EMBL/GenBank/DDBJ databases">
        <title>Thalassofilum flectens gen. nov., sp. nov., a novel moderate thermophilic anaerobe from a shallow sea hot spring in Kunashir Island (Russia), representing a new family in the order Bacteroidales, and proposal of Thalassofilacea fam. nov.</title>
        <authorList>
            <person name="Kochetkova T.V."/>
            <person name="Podosokorskaya O.A."/>
            <person name="Novikov A."/>
            <person name="Elcheninov A.G."/>
            <person name="Toshchakov S.V."/>
            <person name="Kublanov I.V."/>
        </authorList>
    </citation>
    <scope>NUCLEOTIDE SEQUENCE [LARGE SCALE GENOMIC DNA]</scope>
    <source>
        <strain evidence="2 3">38-H</strain>
    </source>
</reference>
<feature type="region of interest" description="Disordered" evidence="1">
    <location>
        <begin position="37"/>
        <end position="141"/>
    </location>
</feature>
<evidence type="ECO:0000313" key="2">
    <source>
        <dbReference type="EMBL" id="QKG79116.1"/>
    </source>
</evidence>
<feature type="compositionally biased region" description="Basic residues" evidence="1">
    <location>
        <begin position="117"/>
        <end position="138"/>
    </location>
</feature>
<evidence type="ECO:0000313" key="3">
    <source>
        <dbReference type="Proteomes" id="UP000500961"/>
    </source>
</evidence>
<accession>A0A7D3XL25</accession>
<gene>
    <name evidence="2" type="ORF">FHG85_02155</name>
</gene>
<proteinExistence type="predicted"/>
<evidence type="ECO:0000256" key="1">
    <source>
        <dbReference type="SAM" id="MobiDB-lite"/>
    </source>
</evidence>
<protein>
    <submittedName>
        <fullName evidence="2">Uncharacterized protein</fullName>
    </submittedName>
</protein>
<dbReference type="Proteomes" id="UP000500961">
    <property type="component" value="Chromosome"/>
</dbReference>
<dbReference type="AlphaFoldDB" id="A0A7D3XL25"/>
<organism evidence="2 3">
    <name type="scientific">Tenuifilum thalassicum</name>
    <dbReference type="NCBI Taxonomy" id="2590900"/>
    <lineage>
        <taxon>Bacteria</taxon>
        <taxon>Pseudomonadati</taxon>
        <taxon>Bacteroidota</taxon>
        <taxon>Bacteroidia</taxon>
        <taxon>Bacteroidales</taxon>
        <taxon>Tenuifilaceae</taxon>
        <taxon>Tenuifilum</taxon>
    </lineage>
</organism>
<dbReference type="EMBL" id="CP041345">
    <property type="protein sequence ID" value="QKG79116.1"/>
    <property type="molecule type" value="Genomic_DNA"/>
</dbReference>
<dbReference type="KEGG" id="ttz:FHG85_02155"/>
<sequence>MKKIALTPSEIEDLKDLYQTEIDRSLRRIENLKSILKKLEDETDNDSSDKVSTPKKRGRTPKSAEVNDSEQAKKRGRKPKNITADDSENQEVLPKKRGRKPKNINAESEVKTSTTSKTKKAAPKKRGRKPKSVKKRLKQNLGKNKIKWSDLIIDILKTNNKPLLSKDITTAALQKLELPEVEKDRTRMAVATNLTKLTKEAKSVIKYKPDGEKSSYYGLAEWFNQDGSPKPEFLKK</sequence>
<dbReference type="RefSeq" id="WP_173072634.1">
    <property type="nucleotide sequence ID" value="NZ_CP041345.1"/>
</dbReference>